<evidence type="ECO:0000256" key="5">
    <source>
        <dbReference type="SAM" id="MobiDB-lite"/>
    </source>
</evidence>
<feature type="transmembrane region" description="Helical" evidence="6">
    <location>
        <begin position="137"/>
        <end position="160"/>
    </location>
</feature>
<evidence type="ECO:0000256" key="2">
    <source>
        <dbReference type="ARBA" id="ARBA00022692"/>
    </source>
</evidence>
<dbReference type="PROSITE" id="PS50850">
    <property type="entry name" value="MFS"/>
    <property type="match status" value="1"/>
</dbReference>
<evidence type="ECO:0000256" key="3">
    <source>
        <dbReference type="ARBA" id="ARBA00022989"/>
    </source>
</evidence>
<accession>A0ABX0SFG6</accession>
<feature type="transmembrane region" description="Helical" evidence="6">
    <location>
        <begin position="295"/>
        <end position="314"/>
    </location>
</feature>
<dbReference type="InterPro" id="IPR036259">
    <property type="entry name" value="MFS_trans_sf"/>
</dbReference>
<dbReference type="RefSeq" id="WP_167166601.1">
    <property type="nucleotide sequence ID" value="NZ_BAAAOO010000011.1"/>
</dbReference>
<feature type="transmembrane region" description="Helical" evidence="6">
    <location>
        <begin position="403"/>
        <end position="423"/>
    </location>
</feature>
<keyword evidence="4 6" id="KW-0472">Membrane</keyword>
<dbReference type="InterPro" id="IPR020846">
    <property type="entry name" value="MFS_dom"/>
</dbReference>
<feature type="transmembrane region" description="Helical" evidence="6">
    <location>
        <begin position="108"/>
        <end position="125"/>
    </location>
</feature>
<sequence length="481" mass="51628">MSETTATPRAPEEAAAPPGAGPGTPTSVLINFCLADFARALLSGLITSYLMVVFIPQPTSSLPVLLPAAAVTFAVVRGVGSVIDAVVDPLIAYVSDRAGGASGRRIPFMRWAVVPWAVSTALLVLTPTGHASWVNTVWVSVFMLVNLVSSSVYLVPFYALQAELVTDTHRRVWFFTLNTLFYVVGSAVVFLSPIIKGALDGAGLSELDAWRATFALFSVIGFVFAAIPAFTVRERRWVRFEPAYVPLLSSFRATLRYPNFVVLLGAYLIMWVAFTLFNATLLYYVTMLIGAPESFATVVSGLAIVVGIASYWPINALARRFGKKPLMVGACLAYIVIYAAIFWYPVVLQVMGSTTFAVLIGLLIGFPISVTNILPAAAFADLTQYDTIKTGVNRAGMFFASRNFITSLGQSLVLFVTPALVALGSTTGQATVEGVRLTAGVAAVAIAVASVLYWRYDDRHVTATIDEYNASAQDRVDHSAA</sequence>
<feature type="transmembrane region" description="Helical" evidence="6">
    <location>
        <begin position="326"/>
        <end position="344"/>
    </location>
</feature>
<evidence type="ECO:0000256" key="6">
    <source>
        <dbReference type="SAM" id="Phobius"/>
    </source>
</evidence>
<keyword evidence="9" id="KW-1185">Reference proteome</keyword>
<evidence type="ECO:0000256" key="1">
    <source>
        <dbReference type="ARBA" id="ARBA00004651"/>
    </source>
</evidence>
<proteinExistence type="predicted"/>
<organism evidence="8 9">
    <name type="scientific">Brooklawnia cerclae</name>
    <dbReference type="NCBI Taxonomy" id="349934"/>
    <lineage>
        <taxon>Bacteria</taxon>
        <taxon>Bacillati</taxon>
        <taxon>Actinomycetota</taxon>
        <taxon>Actinomycetes</taxon>
        <taxon>Propionibacteriales</taxon>
        <taxon>Propionibacteriaceae</taxon>
        <taxon>Brooklawnia</taxon>
    </lineage>
</organism>
<name>A0ABX0SFG6_9ACTN</name>
<keyword evidence="2 6" id="KW-0812">Transmembrane</keyword>
<dbReference type="Gene3D" id="1.20.1250.20">
    <property type="entry name" value="MFS general substrate transporter like domains"/>
    <property type="match status" value="2"/>
</dbReference>
<dbReference type="Pfam" id="PF13347">
    <property type="entry name" value="MFS_2"/>
    <property type="match status" value="1"/>
</dbReference>
<keyword evidence="3 6" id="KW-1133">Transmembrane helix</keyword>
<evidence type="ECO:0000313" key="9">
    <source>
        <dbReference type="Proteomes" id="UP000749311"/>
    </source>
</evidence>
<feature type="transmembrane region" description="Helical" evidence="6">
    <location>
        <begin position="260"/>
        <end position="283"/>
    </location>
</feature>
<dbReference type="EMBL" id="JAAMOZ010000001">
    <property type="protein sequence ID" value="NIH57138.1"/>
    <property type="molecule type" value="Genomic_DNA"/>
</dbReference>
<feature type="domain" description="Major facilitator superfamily (MFS) profile" evidence="7">
    <location>
        <begin position="28"/>
        <end position="457"/>
    </location>
</feature>
<evidence type="ECO:0000259" key="7">
    <source>
        <dbReference type="PROSITE" id="PS50850"/>
    </source>
</evidence>
<feature type="transmembrane region" description="Helical" evidence="6">
    <location>
        <begin position="356"/>
        <end position="382"/>
    </location>
</feature>
<dbReference type="Proteomes" id="UP000749311">
    <property type="component" value="Unassembled WGS sequence"/>
</dbReference>
<reference evidence="8 9" key="1">
    <citation type="submission" date="2020-02" db="EMBL/GenBank/DDBJ databases">
        <title>Sequencing the genomes of 1000 actinobacteria strains.</title>
        <authorList>
            <person name="Klenk H.-P."/>
        </authorList>
    </citation>
    <scope>NUCLEOTIDE SEQUENCE [LARGE SCALE GENOMIC DNA]</scope>
    <source>
        <strain evidence="8 9">DSM 19609</strain>
    </source>
</reference>
<feature type="transmembrane region" description="Helical" evidence="6">
    <location>
        <begin position="214"/>
        <end position="232"/>
    </location>
</feature>
<dbReference type="SUPFAM" id="SSF103473">
    <property type="entry name" value="MFS general substrate transporter"/>
    <property type="match status" value="1"/>
</dbReference>
<feature type="region of interest" description="Disordered" evidence="5">
    <location>
        <begin position="1"/>
        <end position="22"/>
    </location>
</feature>
<protein>
    <submittedName>
        <fullName evidence="8">GPH family glycoside/pentoside/hexuronide:cation symporter</fullName>
    </submittedName>
</protein>
<dbReference type="PANTHER" id="PTHR11328:SF24">
    <property type="entry name" value="MAJOR FACILITATOR SUPERFAMILY (MFS) PROFILE DOMAIN-CONTAINING PROTEIN"/>
    <property type="match status" value="1"/>
</dbReference>
<dbReference type="PANTHER" id="PTHR11328">
    <property type="entry name" value="MAJOR FACILITATOR SUPERFAMILY DOMAIN-CONTAINING PROTEIN"/>
    <property type="match status" value="1"/>
</dbReference>
<comment type="caution">
    <text evidence="8">The sequence shown here is derived from an EMBL/GenBank/DDBJ whole genome shotgun (WGS) entry which is preliminary data.</text>
</comment>
<comment type="subcellular location">
    <subcellularLocation>
        <location evidence="1">Cell membrane</location>
        <topology evidence="1">Multi-pass membrane protein</topology>
    </subcellularLocation>
</comment>
<gene>
    <name evidence="8" type="ORF">FB473_001783</name>
</gene>
<feature type="transmembrane region" description="Helical" evidence="6">
    <location>
        <begin position="172"/>
        <end position="194"/>
    </location>
</feature>
<evidence type="ECO:0000313" key="8">
    <source>
        <dbReference type="EMBL" id="NIH57138.1"/>
    </source>
</evidence>
<feature type="transmembrane region" description="Helical" evidence="6">
    <location>
        <begin position="435"/>
        <end position="454"/>
    </location>
</feature>
<dbReference type="InterPro" id="IPR039672">
    <property type="entry name" value="MFS_2"/>
</dbReference>
<evidence type="ECO:0000256" key="4">
    <source>
        <dbReference type="ARBA" id="ARBA00023136"/>
    </source>
</evidence>